<gene>
    <name evidence="7" type="primary">recO</name>
</gene>
<dbReference type="InterPro" id="IPR003717">
    <property type="entry name" value="RecO"/>
</dbReference>
<dbReference type="SUPFAM" id="SSF50249">
    <property type="entry name" value="Nucleic acid-binding proteins"/>
    <property type="match status" value="1"/>
</dbReference>
<evidence type="ECO:0000313" key="9">
    <source>
        <dbReference type="EMBL" id="ALB75680.1"/>
    </source>
</evidence>
<protein>
    <recommendedName>
        <fullName evidence="2 7">DNA repair protein RecO</fullName>
    </recommendedName>
    <alternativeName>
        <fullName evidence="6 7">Recombination protein O</fullName>
    </alternativeName>
</protein>
<evidence type="ECO:0000256" key="3">
    <source>
        <dbReference type="ARBA" id="ARBA00022763"/>
    </source>
</evidence>
<dbReference type="InterPro" id="IPR037278">
    <property type="entry name" value="ARFGAP/RecO"/>
</dbReference>
<dbReference type="Pfam" id="PF11967">
    <property type="entry name" value="RecO_N"/>
    <property type="match status" value="1"/>
</dbReference>
<accession>A0A0M4BL92</accession>
<organism evidence="9">
    <name type="scientific">uncultured bacterium 2M03</name>
    <dbReference type="NCBI Taxonomy" id="1701359"/>
    <lineage>
        <taxon>Bacteria</taxon>
        <taxon>environmental samples</taxon>
    </lineage>
</organism>
<dbReference type="Gene3D" id="2.40.50.140">
    <property type="entry name" value="Nucleic acid-binding proteins"/>
    <property type="match status" value="1"/>
</dbReference>
<dbReference type="Pfam" id="PF02565">
    <property type="entry name" value="RecO_C"/>
    <property type="match status" value="1"/>
</dbReference>
<dbReference type="EMBL" id="KT336242">
    <property type="protein sequence ID" value="ALB75680.1"/>
    <property type="molecule type" value="Genomic_DNA"/>
</dbReference>
<dbReference type="PANTHER" id="PTHR33991">
    <property type="entry name" value="DNA REPAIR PROTEIN RECO"/>
    <property type="match status" value="1"/>
</dbReference>
<sequence>MLQKLDGVVLHVVRYSDKSNIVHIYTCQHGSMSFVIPATRSRKSLVNGALFRPLSLVEVEADVRSRTSLPPVKEARLSYPLESVPYDPYKLSIAMFLAEFLSHALREEGKNEPLFAYLVSSIRWLDACRSDYANFHLVFLIRLSRFLGFYPNLEDYREGSWFDMLNACFVENKPLHGICLSPEESSHICQLARMNYETMFLFGMNRMERQRCLTVMMEYYRLHLPEFPELKSLDVLKELFA</sequence>
<dbReference type="GO" id="GO:0006310">
    <property type="term" value="P:DNA recombination"/>
    <property type="evidence" value="ECO:0007669"/>
    <property type="project" value="UniProtKB-UniRule"/>
</dbReference>
<dbReference type="InterPro" id="IPR042242">
    <property type="entry name" value="RecO_C"/>
</dbReference>
<reference evidence="9" key="1">
    <citation type="journal article" date="2015" name="Proc. Natl. Acad. Sci. U.S.A.">
        <title>Functional metagenomic discovery of bacterial effectors in the human microbiome and isolation of commendamide, a GPCR G2A/132 agonist.</title>
        <authorList>
            <person name="Cohen L.J."/>
            <person name="Kang H.S."/>
            <person name="Chu J."/>
            <person name="Huang Y.H."/>
            <person name="Gordon E.A."/>
            <person name="Reddy B.V."/>
            <person name="Ternei M.A."/>
            <person name="Craig J.W."/>
            <person name="Brady S.F."/>
        </authorList>
    </citation>
    <scope>NUCLEOTIDE SEQUENCE</scope>
</reference>
<proteinExistence type="inferred from homology"/>
<keyword evidence="4 7" id="KW-0233">DNA recombination</keyword>
<name>A0A0M4BL92_9BACT</name>
<evidence type="ECO:0000256" key="6">
    <source>
        <dbReference type="ARBA" id="ARBA00033409"/>
    </source>
</evidence>
<evidence type="ECO:0000259" key="8">
    <source>
        <dbReference type="Pfam" id="PF11967"/>
    </source>
</evidence>
<evidence type="ECO:0000256" key="5">
    <source>
        <dbReference type="ARBA" id="ARBA00023204"/>
    </source>
</evidence>
<dbReference type="GO" id="GO:0006302">
    <property type="term" value="P:double-strand break repair"/>
    <property type="evidence" value="ECO:0007669"/>
    <property type="project" value="TreeGrafter"/>
</dbReference>
<dbReference type="GO" id="GO:0043590">
    <property type="term" value="C:bacterial nucleoid"/>
    <property type="evidence" value="ECO:0007669"/>
    <property type="project" value="TreeGrafter"/>
</dbReference>
<dbReference type="PANTHER" id="PTHR33991:SF1">
    <property type="entry name" value="DNA REPAIR PROTEIN RECO"/>
    <property type="match status" value="1"/>
</dbReference>
<dbReference type="AlphaFoldDB" id="A0A0M4BL92"/>
<evidence type="ECO:0000256" key="2">
    <source>
        <dbReference type="ARBA" id="ARBA00021310"/>
    </source>
</evidence>
<dbReference type="Gene3D" id="1.20.1440.120">
    <property type="entry name" value="Recombination protein O, C-terminal domain"/>
    <property type="match status" value="1"/>
</dbReference>
<comment type="similarity">
    <text evidence="1 7">Belongs to the RecO family.</text>
</comment>
<feature type="domain" description="DNA replication/recombination mediator RecO N-terminal" evidence="8">
    <location>
        <begin position="1"/>
        <end position="78"/>
    </location>
</feature>
<evidence type="ECO:0000256" key="4">
    <source>
        <dbReference type="ARBA" id="ARBA00023172"/>
    </source>
</evidence>
<evidence type="ECO:0000256" key="1">
    <source>
        <dbReference type="ARBA" id="ARBA00007452"/>
    </source>
</evidence>
<dbReference type="NCBIfam" id="TIGR00613">
    <property type="entry name" value="reco"/>
    <property type="match status" value="1"/>
</dbReference>
<dbReference type="InterPro" id="IPR022572">
    <property type="entry name" value="DNA_rep/recomb_RecO_N"/>
</dbReference>
<keyword evidence="5 7" id="KW-0234">DNA repair</keyword>
<evidence type="ECO:0000256" key="7">
    <source>
        <dbReference type="HAMAP-Rule" id="MF_00201"/>
    </source>
</evidence>
<dbReference type="InterPro" id="IPR012340">
    <property type="entry name" value="NA-bd_OB-fold"/>
</dbReference>
<dbReference type="SUPFAM" id="SSF57863">
    <property type="entry name" value="ArfGap/RecO-like zinc finger"/>
    <property type="match status" value="1"/>
</dbReference>
<comment type="function">
    <text evidence="7">Involved in DNA repair and RecF pathway recombination.</text>
</comment>
<dbReference type="HAMAP" id="MF_00201">
    <property type="entry name" value="RecO"/>
    <property type="match status" value="1"/>
</dbReference>
<keyword evidence="3 7" id="KW-0227">DNA damage</keyword>